<name>A0ABY5TQA8_9GAMM</name>
<evidence type="ECO:0000313" key="11">
    <source>
        <dbReference type="Proteomes" id="UP001059934"/>
    </source>
</evidence>
<evidence type="ECO:0000256" key="3">
    <source>
        <dbReference type="ARBA" id="ARBA00022694"/>
    </source>
</evidence>
<evidence type="ECO:0000256" key="7">
    <source>
        <dbReference type="ARBA" id="ARBA00048045"/>
    </source>
</evidence>
<evidence type="ECO:0000256" key="1">
    <source>
        <dbReference type="ARBA" id="ARBA00010669"/>
    </source>
</evidence>
<sequence>MSVEEDFMSRALGLAQQAAAVGEVPVGAVVVKDGEVIGEGYNQPITSCDPTGHAEIIALRNAATALGNYRLSGCDLYVTIEPCTMCVGAMVHARIGKIIFGAREPRAGALESQLRLMDESHYNHFIDWQGGVLAEECGAIMSGFFRAKRAAGKALKL</sequence>
<dbReference type="HAMAP" id="MF_00972">
    <property type="entry name" value="tRNA_aden_deaminase"/>
    <property type="match status" value="1"/>
</dbReference>
<dbReference type="InterPro" id="IPR016192">
    <property type="entry name" value="APOBEC/CMP_deaminase_Zn-bd"/>
</dbReference>
<dbReference type="PANTHER" id="PTHR11079:SF202">
    <property type="entry name" value="TRNA-SPECIFIC ADENOSINE DEAMINASE"/>
    <property type="match status" value="1"/>
</dbReference>
<organism evidence="10 11">
    <name type="scientific">SAR92 clade bacterium H455</name>
    <dbReference type="NCBI Taxonomy" id="2974818"/>
    <lineage>
        <taxon>Bacteria</taxon>
        <taxon>Pseudomonadati</taxon>
        <taxon>Pseudomonadota</taxon>
        <taxon>Gammaproteobacteria</taxon>
        <taxon>Cellvibrionales</taxon>
        <taxon>Porticoccaceae</taxon>
        <taxon>SAR92 clade</taxon>
    </lineage>
</organism>
<dbReference type="InterPro" id="IPR002125">
    <property type="entry name" value="CMP_dCMP_dom"/>
</dbReference>
<dbReference type="PROSITE" id="PS51747">
    <property type="entry name" value="CYT_DCMP_DEAMINASES_2"/>
    <property type="match status" value="1"/>
</dbReference>
<evidence type="ECO:0000256" key="6">
    <source>
        <dbReference type="ARBA" id="ARBA00022833"/>
    </source>
</evidence>
<keyword evidence="3 8" id="KW-0819">tRNA processing</keyword>
<evidence type="ECO:0000259" key="9">
    <source>
        <dbReference type="PROSITE" id="PS51747"/>
    </source>
</evidence>
<dbReference type="CDD" id="cd01285">
    <property type="entry name" value="nucleoside_deaminase"/>
    <property type="match status" value="1"/>
</dbReference>
<evidence type="ECO:0000256" key="8">
    <source>
        <dbReference type="HAMAP-Rule" id="MF_00972"/>
    </source>
</evidence>
<proteinExistence type="inferred from homology"/>
<gene>
    <name evidence="8 10" type="primary">tadA</name>
    <name evidence="10" type="ORF">NYF23_04635</name>
</gene>
<dbReference type="GO" id="GO:0052717">
    <property type="term" value="F:tRNA-specific adenosine-34 deaminase activity"/>
    <property type="evidence" value="ECO:0007669"/>
    <property type="project" value="UniProtKB-EC"/>
</dbReference>
<dbReference type="InterPro" id="IPR016193">
    <property type="entry name" value="Cytidine_deaminase-like"/>
</dbReference>
<dbReference type="SUPFAM" id="SSF53927">
    <property type="entry name" value="Cytidine deaminase-like"/>
    <property type="match status" value="1"/>
</dbReference>
<dbReference type="NCBIfam" id="NF008113">
    <property type="entry name" value="PRK10860.1"/>
    <property type="match status" value="1"/>
</dbReference>
<dbReference type="EC" id="3.5.4.33" evidence="8"/>
<feature type="binding site" evidence="8">
    <location>
        <position position="86"/>
    </location>
    <ligand>
        <name>Zn(2+)</name>
        <dbReference type="ChEBI" id="CHEBI:29105"/>
        <note>catalytic</note>
    </ligand>
</feature>
<evidence type="ECO:0000256" key="4">
    <source>
        <dbReference type="ARBA" id="ARBA00022723"/>
    </source>
</evidence>
<feature type="binding site" evidence="8">
    <location>
        <position position="83"/>
    </location>
    <ligand>
        <name>Zn(2+)</name>
        <dbReference type="ChEBI" id="CHEBI:29105"/>
        <note>catalytic</note>
    </ligand>
</feature>
<comment type="catalytic activity">
    <reaction evidence="7 8">
        <text>adenosine(34) in tRNA + H2O + H(+) = inosine(34) in tRNA + NH4(+)</text>
        <dbReference type="Rhea" id="RHEA:43168"/>
        <dbReference type="Rhea" id="RHEA-COMP:10373"/>
        <dbReference type="Rhea" id="RHEA-COMP:10374"/>
        <dbReference type="ChEBI" id="CHEBI:15377"/>
        <dbReference type="ChEBI" id="CHEBI:15378"/>
        <dbReference type="ChEBI" id="CHEBI:28938"/>
        <dbReference type="ChEBI" id="CHEBI:74411"/>
        <dbReference type="ChEBI" id="CHEBI:82852"/>
        <dbReference type="EC" id="3.5.4.33"/>
    </reaction>
</comment>
<keyword evidence="5 8" id="KW-0378">Hydrolase</keyword>
<dbReference type="Gene3D" id="3.40.140.10">
    <property type="entry name" value="Cytidine Deaminase, domain 2"/>
    <property type="match status" value="1"/>
</dbReference>
<reference evidence="10" key="1">
    <citation type="submission" date="2022-08" db="EMBL/GenBank/DDBJ databases">
        <title>Catabolic pathway analysis in culturable SAR92 clade bacteria reveals their overlooked roles in DMSP degradation in coastal seas.</title>
        <authorList>
            <person name="He X."/>
            <person name="Zhang X."/>
            <person name="Zhang Y."/>
        </authorList>
    </citation>
    <scope>NUCLEOTIDE SEQUENCE</scope>
    <source>
        <strain evidence="10">H455</strain>
    </source>
</reference>
<evidence type="ECO:0000256" key="2">
    <source>
        <dbReference type="ARBA" id="ARBA00011738"/>
    </source>
</evidence>
<protein>
    <recommendedName>
        <fullName evidence="8">tRNA-specific adenosine deaminase</fullName>
        <ecNumber evidence="8">3.5.4.33</ecNumber>
    </recommendedName>
</protein>
<comment type="similarity">
    <text evidence="1">Belongs to the cytidine and deoxycytidylate deaminase family. ADAT2 subfamily.</text>
</comment>
<keyword evidence="4 8" id="KW-0479">Metal-binding</keyword>
<dbReference type="PANTHER" id="PTHR11079">
    <property type="entry name" value="CYTOSINE DEAMINASE FAMILY MEMBER"/>
    <property type="match status" value="1"/>
</dbReference>
<feature type="active site" description="Proton donor" evidence="8">
    <location>
        <position position="55"/>
    </location>
</feature>
<dbReference type="PROSITE" id="PS00903">
    <property type="entry name" value="CYT_DCMP_DEAMINASES_1"/>
    <property type="match status" value="1"/>
</dbReference>
<comment type="subunit">
    <text evidence="2 8">Homodimer.</text>
</comment>
<feature type="binding site" evidence="8">
    <location>
        <position position="53"/>
    </location>
    <ligand>
        <name>Zn(2+)</name>
        <dbReference type="ChEBI" id="CHEBI:29105"/>
        <note>catalytic</note>
    </ligand>
</feature>
<dbReference type="Pfam" id="PF00383">
    <property type="entry name" value="dCMP_cyt_deam_1"/>
    <property type="match status" value="1"/>
</dbReference>
<keyword evidence="11" id="KW-1185">Reference proteome</keyword>
<accession>A0ABY5TQA8</accession>
<dbReference type="EMBL" id="CP103416">
    <property type="protein sequence ID" value="UVW35900.1"/>
    <property type="molecule type" value="Genomic_DNA"/>
</dbReference>
<evidence type="ECO:0000313" key="10">
    <source>
        <dbReference type="EMBL" id="UVW35900.1"/>
    </source>
</evidence>
<keyword evidence="6 8" id="KW-0862">Zinc</keyword>
<comment type="cofactor">
    <cofactor evidence="8">
        <name>Zn(2+)</name>
        <dbReference type="ChEBI" id="CHEBI:29105"/>
    </cofactor>
    <text evidence="8">Binds 1 zinc ion per subunit.</text>
</comment>
<dbReference type="Proteomes" id="UP001059934">
    <property type="component" value="Chromosome"/>
</dbReference>
<evidence type="ECO:0000256" key="5">
    <source>
        <dbReference type="ARBA" id="ARBA00022801"/>
    </source>
</evidence>
<feature type="domain" description="CMP/dCMP-type deaminase" evidence="9">
    <location>
        <begin position="2"/>
        <end position="113"/>
    </location>
</feature>
<comment type="function">
    <text evidence="8">Catalyzes the deamination of adenosine to inosine at the wobble position 34 of tRNA(Arg2).</text>
</comment>
<dbReference type="InterPro" id="IPR028883">
    <property type="entry name" value="tRNA_aden_deaminase"/>
</dbReference>